<evidence type="ECO:0008006" key="2">
    <source>
        <dbReference type="Google" id="ProtNLM"/>
    </source>
</evidence>
<proteinExistence type="predicted"/>
<feature type="non-terminal residue" evidence="1">
    <location>
        <position position="1"/>
    </location>
</feature>
<evidence type="ECO:0000313" key="1">
    <source>
        <dbReference type="EMBL" id="SVA85515.1"/>
    </source>
</evidence>
<accession>A0A381Z8A2</accession>
<organism evidence="1">
    <name type="scientific">marine metagenome</name>
    <dbReference type="NCBI Taxonomy" id="408172"/>
    <lineage>
        <taxon>unclassified sequences</taxon>
        <taxon>metagenomes</taxon>
        <taxon>ecological metagenomes</taxon>
    </lineage>
</organism>
<protein>
    <recommendedName>
        <fullName evidence="2">Toprim domain-containing protein</fullName>
    </recommendedName>
</protein>
<sequence length="150" mass="16461">VRFELAAKAIASAILRNRPIAEGGSGCPVVVEGLKDERALRALGFSGTIEKVNRGWDRSRLVAYLHQSYCASRPNDGGPPLIMLMDWDRTGGKLQTSLRDRLMSLDAPIDEDLRMVLLRAMKPEGRTVESLLPHSQSLKPIIQSVLADIG</sequence>
<name>A0A381Z8A2_9ZZZZ</name>
<reference evidence="1" key="1">
    <citation type="submission" date="2018-05" db="EMBL/GenBank/DDBJ databases">
        <authorList>
            <person name="Lanie J.A."/>
            <person name="Ng W.-L."/>
            <person name="Kazmierczak K.M."/>
            <person name="Andrzejewski T.M."/>
            <person name="Davidsen T.M."/>
            <person name="Wayne K.J."/>
            <person name="Tettelin H."/>
            <person name="Glass J.I."/>
            <person name="Rusch D."/>
            <person name="Podicherti R."/>
            <person name="Tsui H.-C.T."/>
            <person name="Winkler M.E."/>
        </authorList>
    </citation>
    <scope>NUCLEOTIDE SEQUENCE</scope>
</reference>
<dbReference type="AlphaFoldDB" id="A0A381Z8A2"/>
<dbReference type="Gene3D" id="3.40.1360.10">
    <property type="match status" value="1"/>
</dbReference>
<dbReference type="EMBL" id="UINC01020342">
    <property type="protein sequence ID" value="SVA85515.1"/>
    <property type="molecule type" value="Genomic_DNA"/>
</dbReference>
<gene>
    <name evidence="1" type="ORF">METZ01_LOCUS138369</name>
</gene>